<name>A0A0K9NLY7_ZOSMR</name>
<feature type="domain" description="VPS9" evidence="2">
    <location>
        <begin position="87"/>
        <end position="231"/>
    </location>
</feature>
<gene>
    <name evidence="3" type="ORF">ZOSMA_82G00920</name>
</gene>
<evidence type="ECO:0000313" key="3">
    <source>
        <dbReference type="EMBL" id="KMZ57776.1"/>
    </source>
</evidence>
<dbReference type="EMBL" id="LFYR01002027">
    <property type="protein sequence ID" value="KMZ57776.1"/>
    <property type="molecule type" value="Genomic_DNA"/>
</dbReference>
<comment type="caution">
    <text evidence="3">The sequence shown here is derived from an EMBL/GenBank/DDBJ whole genome shotgun (WGS) entry which is preliminary data.</text>
</comment>
<dbReference type="GO" id="GO:0005829">
    <property type="term" value="C:cytosol"/>
    <property type="evidence" value="ECO:0000318"/>
    <property type="project" value="GO_Central"/>
</dbReference>
<dbReference type="AlphaFoldDB" id="A0A0K9NLY7"/>
<dbReference type="PROSITE" id="PS51205">
    <property type="entry name" value="VPS9"/>
    <property type="match status" value="1"/>
</dbReference>
<dbReference type="PANTHER" id="PTHR23101">
    <property type="entry name" value="RAB GDP/GTP EXCHANGE FACTOR"/>
    <property type="match status" value="1"/>
</dbReference>
<protein>
    <submittedName>
        <fullName evidence="3">Putative Guanine nucleotide exchange factor Vps9</fullName>
    </submittedName>
</protein>
<keyword evidence="4" id="KW-1185">Reference proteome</keyword>
<dbReference type="OMA" id="WNINAKA"/>
<dbReference type="Gene3D" id="1.20.1050.80">
    <property type="entry name" value="VPS9 domain"/>
    <property type="match status" value="1"/>
</dbReference>
<dbReference type="Proteomes" id="UP000036987">
    <property type="component" value="Unassembled WGS sequence"/>
</dbReference>
<dbReference type="GO" id="GO:0016192">
    <property type="term" value="P:vesicle-mediated transport"/>
    <property type="evidence" value="ECO:0007669"/>
    <property type="project" value="InterPro"/>
</dbReference>
<dbReference type="SUPFAM" id="SSF109993">
    <property type="entry name" value="VPS9 domain"/>
    <property type="match status" value="1"/>
</dbReference>
<accession>A0A0K9NLY7</accession>
<organism evidence="3 4">
    <name type="scientific">Zostera marina</name>
    <name type="common">Eelgrass</name>
    <dbReference type="NCBI Taxonomy" id="29655"/>
    <lineage>
        <taxon>Eukaryota</taxon>
        <taxon>Viridiplantae</taxon>
        <taxon>Streptophyta</taxon>
        <taxon>Embryophyta</taxon>
        <taxon>Tracheophyta</taxon>
        <taxon>Spermatophyta</taxon>
        <taxon>Magnoliopsida</taxon>
        <taxon>Liliopsida</taxon>
        <taxon>Zosteraceae</taxon>
        <taxon>Zostera</taxon>
    </lineage>
</organism>
<dbReference type="InterPro" id="IPR003123">
    <property type="entry name" value="VPS9"/>
</dbReference>
<dbReference type="GO" id="GO:0005085">
    <property type="term" value="F:guanyl-nucleotide exchange factor activity"/>
    <property type="evidence" value="ECO:0000318"/>
    <property type="project" value="GO_Central"/>
</dbReference>
<dbReference type="InterPro" id="IPR045046">
    <property type="entry name" value="Vps9-like"/>
</dbReference>
<feature type="region of interest" description="Disordered" evidence="1">
    <location>
        <begin position="377"/>
        <end position="407"/>
    </location>
</feature>
<evidence type="ECO:0000256" key="1">
    <source>
        <dbReference type="SAM" id="MobiDB-lite"/>
    </source>
</evidence>
<dbReference type="InterPro" id="IPR037191">
    <property type="entry name" value="VPS9_dom_sf"/>
</dbReference>
<feature type="compositionally biased region" description="Polar residues" evidence="1">
    <location>
        <begin position="377"/>
        <end position="396"/>
    </location>
</feature>
<proteinExistence type="predicted"/>
<dbReference type="SMART" id="SM00167">
    <property type="entry name" value="VPS9"/>
    <property type="match status" value="1"/>
</dbReference>
<evidence type="ECO:0000259" key="2">
    <source>
        <dbReference type="PROSITE" id="PS51205"/>
    </source>
</evidence>
<dbReference type="PANTHER" id="PTHR23101:SF25">
    <property type="entry name" value="GTPASE-ACTIVATING PROTEIN AND VPS9 DOMAIN-CONTAINING PROTEIN 1"/>
    <property type="match status" value="1"/>
</dbReference>
<reference evidence="4" key="1">
    <citation type="journal article" date="2016" name="Nature">
        <title>The genome of the seagrass Zostera marina reveals angiosperm adaptation to the sea.</title>
        <authorList>
            <person name="Olsen J.L."/>
            <person name="Rouze P."/>
            <person name="Verhelst B."/>
            <person name="Lin Y.-C."/>
            <person name="Bayer T."/>
            <person name="Collen J."/>
            <person name="Dattolo E."/>
            <person name="De Paoli E."/>
            <person name="Dittami S."/>
            <person name="Maumus F."/>
            <person name="Michel G."/>
            <person name="Kersting A."/>
            <person name="Lauritano C."/>
            <person name="Lohaus R."/>
            <person name="Toepel M."/>
            <person name="Tonon T."/>
            <person name="Vanneste K."/>
            <person name="Amirebrahimi M."/>
            <person name="Brakel J."/>
            <person name="Bostroem C."/>
            <person name="Chovatia M."/>
            <person name="Grimwood J."/>
            <person name="Jenkins J.W."/>
            <person name="Jueterbock A."/>
            <person name="Mraz A."/>
            <person name="Stam W.T."/>
            <person name="Tice H."/>
            <person name="Bornberg-Bauer E."/>
            <person name="Green P.J."/>
            <person name="Pearson G.A."/>
            <person name="Procaccini G."/>
            <person name="Duarte C.M."/>
            <person name="Schmutz J."/>
            <person name="Reusch T.B.H."/>
            <person name="Van de Peer Y."/>
        </authorList>
    </citation>
    <scope>NUCLEOTIDE SEQUENCE [LARGE SCALE GENOMIC DNA]</scope>
    <source>
        <strain evidence="4">cv. Finnish</strain>
    </source>
</reference>
<dbReference type="GO" id="GO:0031267">
    <property type="term" value="F:small GTPase binding"/>
    <property type="evidence" value="ECO:0000318"/>
    <property type="project" value="GO_Central"/>
</dbReference>
<dbReference type="OrthoDB" id="300289at2759"/>
<evidence type="ECO:0000313" key="4">
    <source>
        <dbReference type="Proteomes" id="UP000036987"/>
    </source>
</evidence>
<dbReference type="STRING" id="29655.A0A0K9NLY7"/>
<dbReference type="GO" id="GO:0030139">
    <property type="term" value="C:endocytic vesicle"/>
    <property type="evidence" value="ECO:0000318"/>
    <property type="project" value="GO_Central"/>
</dbReference>
<dbReference type="Pfam" id="PF02204">
    <property type="entry name" value="VPS9"/>
    <property type="match status" value="1"/>
</dbReference>
<dbReference type="FunFam" id="1.20.1050.80:FF:000007">
    <property type="entry name" value="Vacuolar protein sorting-associated protein 9A"/>
    <property type="match status" value="1"/>
</dbReference>
<sequence>MEQLYGSHASPFRCRFLSSYLSQIKYQILKVIVLMYNCSSPTWTSHLGLIPFGLVVPMKSWILLVRLEKYVMTKIFNRTFAPVPDEKKHDDQLSEKMALVQQFIRPENLDISSTFRNENSWLLAQKELQKINMYKAPRDKLLCILNFCKVINNLLLNGSLSSKQNPPGADEFLPVLIYVIIKANPPQLYSNLLYIQRYRFRSRLVSEVAYYFTNILSAESFIWNINAKALSMNELEFQKKMESARAFLPVFLSNSSQNISGIKFEYKGNKMDRIKTNKSIGEQLSATSGSHQFHSQSSEYRKDPFIANRRSVSVSESQEDSNPLEEQELARYFVEYPFLYTSVGDLTIKDVETLLHSYKKIVIEYVSLSKGKTDINQSFSSPFSENKTQTNNNNIDSVDESHKSVEN</sequence>